<evidence type="ECO:0000256" key="4">
    <source>
        <dbReference type="ARBA" id="ARBA00023136"/>
    </source>
</evidence>
<proteinExistence type="predicted"/>
<feature type="transmembrane region" description="Helical" evidence="5">
    <location>
        <begin position="223"/>
        <end position="242"/>
    </location>
</feature>
<keyword evidence="3 5" id="KW-1133">Transmembrane helix</keyword>
<accession>A0A2A2I634</accession>
<evidence type="ECO:0000313" key="7">
    <source>
        <dbReference type="EMBL" id="PAV27042.1"/>
    </source>
</evidence>
<dbReference type="RefSeq" id="WP_095609905.1">
    <property type="nucleotide sequence ID" value="NZ_NMPM01000010.1"/>
</dbReference>
<dbReference type="Proteomes" id="UP000218332">
    <property type="component" value="Unassembled WGS sequence"/>
</dbReference>
<name>A0A2A2I634_9GAMM</name>
<feature type="transmembrane region" description="Helical" evidence="5">
    <location>
        <begin position="43"/>
        <end position="65"/>
    </location>
</feature>
<keyword evidence="8" id="KW-1185">Reference proteome</keyword>
<dbReference type="InterPro" id="IPR007016">
    <property type="entry name" value="O-antigen_ligase-rel_domated"/>
</dbReference>
<evidence type="ECO:0000256" key="2">
    <source>
        <dbReference type="ARBA" id="ARBA00022692"/>
    </source>
</evidence>
<comment type="subcellular location">
    <subcellularLocation>
        <location evidence="1">Membrane</location>
        <topology evidence="1">Multi-pass membrane protein</topology>
    </subcellularLocation>
</comment>
<organism evidence="7 8">
    <name type="scientific">Tamilnaduibacter salinus</name>
    <dbReference type="NCBI Taxonomy" id="1484056"/>
    <lineage>
        <taxon>Bacteria</taxon>
        <taxon>Pseudomonadati</taxon>
        <taxon>Pseudomonadota</taxon>
        <taxon>Gammaproteobacteria</taxon>
        <taxon>Pseudomonadales</taxon>
        <taxon>Marinobacteraceae</taxon>
        <taxon>Tamilnaduibacter</taxon>
    </lineage>
</organism>
<dbReference type="GO" id="GO:0016020">
    <property type="term" value="C:membrane"/>
    <property type="evidence" value="ECO:0007669"/>
    <property type="project" value="UniProtKB-SubCell"/>
</dbReference>
<keyword evidence="2 5" id="KW-0812">Transmembrane</keyword>
<feature type="transmembrane region" description="Helical" evidence="5">
    <location>
        <begin position="176"/>
        <end position="193"/>
    </location>
</feature>
<feature type="transmembrane region" description="Helical" evidence="5">
    <location>
        <begin position="86"/>
        <end position="103"/>
    </location>
</feature>
<dbReference type="EMBL" id="NMPM01000010">
    <property type="protein sequence ID" value="PAV27042.1"/>
    <property type="molecule type" value="Genomic_DNA"/>
</dbReference>
<feature type="transmembrane region" description="Helical" evidence="5">
    <location>
        <begin position="347"/>
        <end position="363"/>
    </location>
</feature>
<feature type="transmembrane region" description="Helical" evidence="5">
    <location>
        <begin position="137"/>
        <end position="156"/>
    </location>
</feature>
<dbReference type="AlphaFoldDB" id="A0A2A2I634"/>
<keyword evidence="4 5" id="KW-0472">Membrane</keyword>
<feature type="transmembrane region" description="Helical" evidence="5">
    <location>
        <begin position="249"/>
        <end position="271"/>
    </location>
</feature>
<reference evidence="7 8" key="1">
    <citation type="submission" date="2017-07" db="EMBL/GenBank/DDBJ databases">
        <title>Tamlnaduibacter salinus (Mi-7) genome sequencing.</title>
        <authorList>
            <person name="Verma A."/>
            <person name="Krishnamurthi S."/>
        </authorList>
    </citation>
    <scope>NUCLEOTIDE SEQUENCE [LARGE SCALE GENOMIC DNA]</scope>
    <source>
        <strain evidence="7 8">Mi-7</strain>
    </source>
</reference>
<dbReference type="Pfam" id="PF04932">
    <property type="entry name" value="Wzy_C"/>
    <property type="match status" value="1"/>
</dbReference>
<feature type="transmembrane region" description="Helical" evidence="5">
    <location>
        <begin position="109"/>
        <end position="125"/>
    </location>
</feature>
<protein>
    <submittedName>
        <fullName evidence="7">Polymerase</fullName>
    </submittedName>
</protein>
<evidence type="ECO:0000256" key="1">
    <source>
        <dbReference type="ARBA" id="ARBA00004141"/>
    </source>
</evidence>
<feature type="transmembrane region" description="Helical" evidence="5">
    <location>
        <begin position="200"/>
        <end position="217"/>
    </location>
</feature>
<dbReference type="PANTHER" id="PTHR37422">
    <property type="entry name" value="TEICHURONIC ACID BIOSYNTHESIS PROTEIN TUAE"/>
    <property type="match status" value="1"/>
</dbReference>
<comment type="caution">
    <text evidence="7">The sequence shown here is derived from an EMBL/GenBank/DDBJ whole genome shotgun (WGS) entry which is preliminary data.</text>
</comment>
<dbReference type="InterPro" id="IPR051533">
    <property type="entry name" value="WaaL-like"/>
</dbReference>
<feature type="transmembrane region" description="Helical" evidence="5">
    <location>
        <begin position="383"/>
        <end position="403"/>
    </location>
</feature>
<dbReference type="PANTHER" id="PTHR37422:SF23">
    <property type="entry name" value="TEICHURONIC ACID BIOSYNTHESIS PROTEIN TUAE"/>
    <property type="match status" value="1"/>
</dbReference>
<feature type="domain" description="O-antigen ligase-related" evidence="6">
    <location>
        <begin position="208"/>
        <end position="356"/>
    </location>
</feature>
<evidence type="ECO:0000313" key="8">
    <source>
        <dbReference type="Proteomes" id="UP000218332"/>
    </source>
</evidence>
<evidence type="ECO:0000256" key="5">
    <source>
        <dbReference type="SAM" id="Phobius"/>
    </source>
</evidence>
<feature type="transmembrane region" description="Helical" evidence="5">
    <location>
        <begin position="409"/>
        <end position="426"/>
    </location>
</feature>
<gene>
    <name evidence="7" type="ORF">CF392_02580</name>
</gene>
<evidence type="ECO:0000256" key="3">
    <source>
        <dbReference type="ARBA" id="ARBA00022989"/>
    </source>
</evidence>
<sequence>MSKFALLFIGILLTGLGAALFYHGWAAFLLYEITYFMNPDDRWWSSQLPGISYSFWTAVLMLTVLGRHYSSYSRESPWLQHPSFKWLVLLLGCYYLAFFWAIQPRIHDQFTFTFFKLVVIILAAYKLLNTRKALQGAIWAYLLGCAYVGYLATGMGRNAGARLEGIALPDAPDVNGVANALVPAGVLLLYYAWMGTNKVRLMAVLCGAFIANALVLFNSRGAFLGAAVGVGLYLLLMLFSRYQQKGQRFVAVLVVALGVSGAIALTDKVFWERMGTLSNLESEQSGSGRITYWLTTFDMMDDHPMGMGVRGYNALASFYMSAEERGNDGRGRYRAVHSLWFQGLSEVGWHGLAMFLLLLWTLFRTSRLAKKHLLDEQDYRGYFHIWALECALVSYLVTGSFIDQFRSEVLYWMILFVAVGTNVYYLQHLRVSDQKETSTQRLPAARKERIA</sequence>
<evidence type="ECO:0000259" key="6">
    <source>
        <dbReference type="Pfam" id="PF04932"/>
    </source>
</evidence>